<evidence type="ECO:0000259" key="9">
    <source>
        <dbReference type="PROSITE" id="PS50249"/>
    </source>
</evidence>
<protein>
    <recommendedName>
        <fullName evidence="6">Eukaryotic translation initiation factor 3 subunit F</fullName>
        <shortName evidence="6">eIF3f</shortName>
    </recommendedName>
</protein>
<dbReference type="CDD" id="cd08064">
    <property type="entry name" value="MPN_eIF3f"/>
    <property type="match status" value="1"/>
</dbReference>
<dbReference type="GO" id="GO:0005852">
    <property type="term" value="C:eukaryotic translation initiation factor 3 complex"/>
    <property type="evidence" value="ECO:0007669"/>
    <property type="project" value="UniProtKB-UniRule"/>
</dbReference>
<keyword evidence="1 6" id="KW-0963">Cytoplasm</keyword>
<reference evidence="10" key="1">
    <citation type="submission" date="2023-01" db="EMBL/GenBank/DDBJ databases">
        <title>The chitinases involved in constricting ring structure development in the nematode-trapping fungus Drechslerella dactyloides.</title>
        <authorList>
            <person name="Wang R."/>
            <person name="Zhang L."/>
            <person name="Tang P."/>
            <person name="Li S."/>
            <person name="Liang L."/>
        </authorList>
    </citation>
    <scope>NUCLEOTIDE SEQUENCE</scope>
    <source>
        <strain evidence="10">YMF1.00031</strain>
    </source>
</reference>
<feature type="compositionally biased region" description="Basic and acidic residues" evidence="7">
    <location>
        <begin position="1304"/>
        <end position="1326"/>
    </location>
</feature>
<comment type="subunit">
    <text evidence="6">Component of the eukaryotic translation initiation factor 3 (eIF-3) complex.</text>
</comment>
<dbReference type="PROSITE" id="PS50011">
    <property type="entry name" value="PROTEIN_KINASE_DOM"/>
    <property type="match status" value="1"/>
</dbReference>
<feature type="domain" description="MPN" evidence="9">
    <location>
        <begin position="25"/>
        <end position="161"/>
    </location>
</feature>
<gene>
    <name evidence="10" type="ORF">Dda_0434</name>
</gene>
<dbReference type="GO" id="GO:0033290">
    <property type="term" value="C:eukaryotic 48S preinitiation complex"/>
    <property type="evidence" value="ECO:0007669"/>
    <property type="project" value="UniProtKB-UniRule"/>
</dbReference>
<comment type="subcellular location">
    <subcellularLocation>
        <location evidence="6">Cytoplasm</location>
    </subcellularLocation>
</comment>
<evidence type="ECO:0000256" key="6">
    <source>
        <dbReference type="HAMAP-Rule" id="MF_03005"/>
    </source>
</evidence>
<keyword evidence="11" id="KW-1185">Reference proteome</keyword>
<dbReference type="FunFam" id="3.40.140.10:FF:000019">
    <property type="entry name" value="Eukaryotic translation initiation factor 3 subunit F"/>
    <property type="match status" value="1"/>
</dbReference>
<feature type="domain" description="Protein kinase" evidence="8">
    <location>
        <begin position="122"/>
        <end position="412"/>
    </location>
</feature>
<dbReference type="SUPFAM" id="SSF56112">
    <property type="entry name" value="Protein kinase-like (PK-like)"/>
    <property type="match status" value="1"/>
</dbReference>
<evidence type="ECO:0000313" key="10">
    <source>
        <dbReference type="EMBL" id="KAJ6264289.1"/>
    </source>
</evidence>
<dbReference type="Pfam" id="PF01398">
    <property type="entry name" value="JAB"/>
    <property type="match status" value="1"/>
</dbReference>
<dbReference type="Pfam" id="PF13012">
    <property type="entry name" value="MitMem_reg"/>
    <property type="match status" value="1"/>
</dbReference>
<dbReference type="SUPFAM" id="SSF48371">
    <property type="entry name" value="ARM repeat"/>
    <property type="match status" value="2"/>
</dbReference>
<organism evidence="10 11">
    <name type="scientific">Drechslerella dactyloides</name>
    <name type="common">Nematode-trapping fungus</name>
    <name type="synonym">Arthrobotrys dactyloides</name>
    <dbReference type="NCBI Taxonomy" id="74499"/>
    <lineage>
        <taxon>Eukaryota</taxon>
        <taxon>Fungi</taxon>
        <taxon>Dikarya</taxon>
        <taxon>Ascomycota</taxon>
        <taxon>Pezizomycotina</taxon>
        <taxon>Orbiliomycetes</taxon>
        <taxon>Orbiliales</taxon>
        <taxon>Orbiliaceae</taxon>
        <taxon>Drechslerella</taxon>
    </lineage>
</organism>
<accession>A0AAD6J6B5</accession>
<dbReference type="InterPro" id="IPR050629">
    <property type="entry name" value="STE20/SPS1-PAK"/>
</dbReference>
<feature type="region of interest" description="Disordered" evidence="7">
    <location>
        <begin position="1271"/>
        <end position="1346"/>
    </location>
</feature>
<comment type="similarity">
    <text evidence="6">Belongs to the eIF-3 subunit F family.</text>
</comment>
<evidence type="ECO:0000256" key="7">
    <source>
        <dbReference type="SAM" id="MobiDB-lite"/>
    </source>
</evidence>
<dbReference type="InterPro" id="IPR037518">
    <property type="entry name" value="MPN"/>
</dbReference>
<dbReference type="GO" id="GO:0005524">
    <property type="term" value="F:ATP binding"/>
    <property type="evidence" value="ECO:0007669"/>
    <property type="project" value="UniProtKB-KW"/>
</dbReference>
<dbReference type="GO" id="GO:0004674">
    <property type="term" value="F:protein serine/threonine kinase activity"/>
    <property type="evidence" value="ECO:0007669"/>
    <property type="project" value="TreeGrafter"/>
</dbReference>
<dbReference type="InterPro" id="IPR011009">
    <property type="entry name" value="Kinase-like_dom_sf"/>
</dbReference>
<comment type="function">
    <text evidence="6">Component of the eukaryotic translation initiation factor 3 (eIF-3) complex, which is involved in protein synthesis of a specialized repertoire of mRNAs and, together with other initiation factors, stimulates binding of mRNA and methionyl-tRNAi to the 40S ribosome. The eIF-3 complex specifically targets and initiates translation of a subset of mRNAs involved in cell proliferation.</text>
</comment>
<dbReference type="InterPro" id="IPR016024">
    <property type="entry name" value="ARM-type_fold"/>
</dbReference>
<dbReference type="Gene3D" id="1.10.510.10">
    <property type="entry name" value="Transferase(Phosphotransferase) domain 1"/>
    <property type="match status" value="1"/>
</dbReference>
<dbReference type="GO" id="GO:0016282">
    <property type="term" value="C:eukaryotic 43S preinitiation complex"/>
    <property type="evidence" value="ECO:0007669"/>
    <property type="project" value="UniProtKB-UniRule"/>
</dbReference>
<dbReference type="PANTHER" id="PTHR48012">
    <property type="entry name" value="STERILE20-LIKE KINASE, ISOFORM B-RELATED"/>
    <property type="match status" value="1"/>
</dbReference>
<evidence type="ECO:0000256" key="2">
    <source>
        <dbReference type="ARBA" id="ARBA00022540"/>
    </source>
</evidence>
<dbReference type="GO" id="GO:0031369">
    <property type="term" value="F:translation initiation factor binding"/>
    <property type="evidence" value="ECO:0007669"/>
    <property type="project" value="InterPro"/>
</dbReference>
<dbReference type="GO" id="GO:0008237">
    <property type="term" value="F:metallopeptidase activity"/>
    <property type="evidence" value="ECO:0007669"/>
    <property type="project" value="InterPro"/>
</dbReference>
<comment type="caution">
    <text evidence="10">The sequence shown here is derived from an EMBL/GenBank/DDBJ whole genome shotgun (WGS) entry which is preliminary data.</text>
</comment>
<dbReference type="GO" id="GO:0003743">
    <property type="term" value="F:translation initiation factor activity"/>
    <property type="evidence" value="ECO:0007669"/>
    <property type="project" value="UniProtKB-UniRule"/>
</dbReference>
<dbReference type="Proteomes" id="UP001221413">
    <property type="component" value="Unassembled WGS sequence"/>
</dbReference>
<dbReference type="PANTHER" id="PTHR48012:SF26">
    <property type="entry name" value="SERINE_THREONINE-PROTEIN KINASE DDB_G0283821-RELATED"/>
    <property type="match status" value="1"/>
</dbReference>
<dbReference type="EMBL" id="JAQGDS010000001">
    <property type="protein sequence ID" value="KAJ6264289.1"/>
    <property type="molecule type" value="Genomic_DNA"/>
</dbReference>
<evidence type="ECO:0000256" key="4">
    <source>
        <dbReference type="ARBA" id="ARBA00022840"/>
    </source>
</evidence>
<proteinExistence type="inferred from homology"/>
<dbReference type="SMART" id="SM00220">
    <property type="entry name" value="S_TKc"/>
    <property type="match status" value="1"/>
</dbReference>
<keyword evidence="2 6" id="KW-0396">Initiation factor</keyword>
<keyword evidence="3" id="KW-0547">Nucleotide-binding</keyword>
<dbReference type="SMART" id="SM00232">
    <property type="entry name" value="JAB_MPN"/>
    <property type="match status" value="1"/>
</dbReference>
<evidence type="ECO:0000256" key="1">
    <source>
        <dbReference type="ARBA" id="ARBA00022490"/>
    </source>
</evidence>
<dbReference type="Gene3D" id="3.40.140.10">
    <property type="entry name" value="Cytidine Deaminase, domain 2"/>
    <property type="match status" value="1"/>
</dbReference>
<feature type="compositionally biased region" description="Acidic residues" evidence="7">
    <location>
        <begin position="595"/>
        <end position="610"/>
    </location>
</feature>
<dbReference type="InterPro" id="IPR008271">
    <property type="entry name" value="Ser/Thr_kinase_AS"/>
</dbReference>
<dbReference type="InterPro" id="IPR000555">
    <property type="entry name" value="JAMM/MPN+_dom"/>
</dbReference>
<dbReference type="InterPro" id="IPR024969">
    <property type="entry name" value="EIF3F/CSN6-like_C"/>
</dbReference>
<evidence type="ECO:0000256" key="5">
    <source>
        <dbReference type="ARBA" id="ARBA00022917"/>
    </source>
</evidence>
<keyword evidence="4" id="KW-0067">ATP-binding</keyword>
<dbReference type="Gene3D" id="1.25.10.10">
    <property type="entry name" value="Leucine-rich Repeat Variant"/>
    <property type="match status" value="2"/>
</dbReference>
<evidence type="ECO:0000256" key="3">
    <source>
        <dbReference type="ARBA" id="ARBA00022741"/>
    </source>
</evidence>
<name>A0AAD6J6B5_DREDA</name>
<feature type="region of interest" description="Disordered" evidence="7">
    <location>
        <begin position="448"/>
        <end position="468"/>
    </location>
</feature>
<dbReference type="InterPro" id="IPR011989">
    <property type="entry name" value="ARM-like"/>
</dbReference>
<dbReference type="PROSITE" id="PS00108">
    <property type="entry name" value="PROTEIN_KINASE_ST"/>
    <property type="match status" value="1"/>
</dbReference>
<dbReference type="InterPro" id="IPR000719">
    <property type="entry name" value="Prot_kinase_dom"/>
</dbReference>
<keyword evidence="5 6" id="KW-0648">Protein biosynthesis</keyword>
<feature type="region of interest" description="Disordered" evidence="7">
    <location>
        <begin position="562"/>
        <end position="610"/>
    </location>
</feature>
<dbReference type="Pfam" id="PF00069">
    <property type="entry name" value="Pkinase"/>
    <property type="match status" value="1"/>
</dbReference>
<dbReference type="InterPro" id="IPR027531">
    <property type="entry name" value="eIF3f"/>
</dbReference>
<dbReference type="GO" id="GO:0001732">
    <property type="term" value="P:formation of cytoplasmic translation initiation complex"/>
    <property type="evidence" value="ECO:0007669"/>
    <property type="project" value="UniProtKB-UniRule"/>
</dbReference>
<feature type="compositionally biased region" description="Polar residues" evidence="7">
    <location>
        <begin position="448"/>
        <end position="461"/>
    </location>
</feature>
<dbReference type="PROSITE" id="PS50249">
    <property type="entry name" value="MPN"/>
    <property type="match status" value="1"/>
</dbReference>
<sequence>MDRESFIHLTKPAVAGSATASPLQVVIYAQALFAILDHSLRRSPDQERVIGTLLGVRSEDGTEIEIRNCFAVGHNESQEQVEVDMDYHKQMYNLHLKANPKEVLVGWYATSPELNTFSALIQNFYASNGDGTYPHPAVHLTVSSNPGKDISCRTYISSSVGITPDRAADSCLFVPVPYEIKYAETERNALESLSLGRTTLDRQVNNIVDIQSLEVGIVELLDMINRAGSYVSQVVAGEATPSVAIGQSLLNTLSLAPKIDGMELEKLFNTHLQDVLLGVIHRDIKGANILTTKEGHIKLADFGVATRANDATVVGTPYWMAPEVIELIGATTASDIWSVGCTVIELLTGDPPYYDLTPMQALFRIVSDDHPSLPDGASGVIEQAVRDFLMQCFQKDPNLRVSARKLLRHPWIIKTRPVSKEPNPKYVDDVRSVQQWNEALKMPLDVNSSRSKATPHLQTPQAREGHQSRTGFAALQESSFDDNWDDDFTTSINSSSFDLTHFKTHDIFGGNIVHGIPEQGANKQVVSRGMRAQDEDNMDTIKPKKAEFLKSIGLNLEQGKFKTRLNTNPPALSESYPPGGKSSFPTSFTDRLDGEGEEEGEEEEVEYELDENFEQEYTSKRLQDDVQFSTSMKRQVEKLRRGHSIEGMPLSTGISDTKATKIRSKDDSSLDELKAAAKIHKYTEIEEDDDFSDIFWAPELLSPKHEAAAKRQHLQLTPKSIDSSTGTLDEYEDDPFSELEEGLTELDLDANIARDQLARLCTEVSGHIESLKTQQTGVYLEDTTAKLLSILLDSPETKTAVIASHGLLPILEVLESGRNREVNITLLRVINALTFNDIELLENLCFVGGIPTITKFATKHHYKEIRLEAAIFIRQICHMSKLTLQMFVSCGGLNVLVELIEDDYSTHKELALTGIEGVVDVFKLQGSTPKNDFCRILSRHMVLRPLSLALSQICREKEDRYESYCDKIVNLFFLFSQAENQVKEAIADRITLKRILKDLRELPIASQITMLKFVKNLSMLSTTLDILQNANAIEVLTEMLSENVHKPQFKELSNQILSIMFNLCRHSKSRQEEAAMNGIVPILQKIVRTDRPLKEFALPILCDMAHSGRLGRKYLWQNNGLDFFVSLLAEPYWQVASLEAILVWLHEEPAQIEEKLLQPRAIHALINCFTNSKTSTFENILEPFQKLCRLSDPIARAMGHPDFFERTLQKLTHPKAVVRLSLLRIIRSICDANRDQEDLLTRSGLFPMIIWLAENDAAILVRNIASEFAKTQKSDHPVGRNSIITGRQGQPGVFRSSAGSDWTKQPREQYKIPLETDRGKTGREPSARTIKPSGLKIDRRKRQQSS</sequence>
<dbReference type="HAMAP" id="MF_03005">
    <property type="entry name" value="eIF3f"/>
    <property type="match status" value="1"/>
</dbReference>
<evidence type="ECO:0000313" key="11">
    <source>
        <dbReference type="Proteomes" id="UP001221413"/>
    </source>
</evidence>
<evidence type="ECO:0000259" key="8">
    <source>
        <dbReference type="PROSITE" id="PS50011"/>
    </source>
</evidence>